<comment type="similarity">
    <text evidence="1 2">Belongs to the DegT/DnrJ/EryC1 family.</text>
</comment>
<dbReference type="Gene3D" id="3.40.640.10">
    <property type="entry name" value="Type I PLP-dependent aspartate aminotransferase-like (Major domain)"/>
    <property type="match status" value="1"/>
</dbReference>
<evidence type="ECO:0000256" key="2">
    <source>
        <dbReference type="RuleBase" id="RU004508"/>
    </source>
</evidence>
<dbReference type="Pfam" id="PF01041">
    <property type="entry name" value="DegT_DnrJ_EryC1"/>
    <property type="match status" value="1"/>
</dbReference>
<dbReference type="GO" id="GO:0008483">
    <property type="term" value="F:transaminase activity"/>
    <property type="evidence" value="ECO:0007669"/>
    <property type="project" value="UniProtKB-KW"/>
</dbReference>
<dbReference type="InterPro" id="IPR000653">
    <property type="entry name" value="DegT/StrS_aminotransferase"/>
</dbReference>
<name>A0ABX2N5Z6_9SPHN</name>
<sequence length="391" mass="43387">MVSKIASWPCFSSEEEQAVSAIIASNKVNYWTGDIGRKFEQEYANWTGVKHAVALTNGTVALDLALQALGVGPGDEVIVTPRTFIASISSVVTIGAHPIFADVEPDSGNISPHTINEVISNKTKAIIPVHLAGWPCDMDGIMQLAREHNLYVIEDCAQAHGANIDERAVGSIGDIGAWSFCQDKIMTTGGEGGMVTTNDEELWGRMWSYKDHGKSWDAVYNREHPPGFRWVHESFGTNWRMLEMQAAIGRIQLKRMEKWTALRTRNARALQVALQAFPDAVRVPDSGPGFTHAYYRQYGYIRQEGLKSGWTRDQIIEDIVAQGYPAFQGSCSEVYLEKAFDGTGWRPEKRLPVARELGETSIMFLTHPSITEEQLQGYCNAVGQSFEKAAR</sequence>
<keyword evidence="2" id="KW-0663">Pyridoxal phosphate</keyword>
<organism evidence="3 4">
    <name type="scientific">Parasphingorhabdus flavimaris</name>
    <dbReference type="NCBI Taxonomy" id="266812"/>
    <lineage>
        <taxon>Bacteria</taxon>
        <taxon>Pseudomonadati</taxon>
        <taxon>Pseudomonadota</taxon>
        <taxon>Alphaproteobacteria</taxon>
        <taxon>Sphingomonadales</taxon>
        <taxon>Sphingomonadaceae</taxon>
        <taxon>Parasphingorhabdus</taxon>
    </lineage>
</organism>
<dbReference type="PANTHER" id="PTHR30244:SF34">
    <property type="entry name" value="DTDP-4-AMINO-4,6-DIDEOXYGALACTOSE TRANSAMINASE"/>
    <property type="match status" value="1"/>
</dbReference>
<evidence type="ECO:0000313" key="4">
    <source>
        <dbReference type="Proteomes" id="UP000652427"/>
    </source>
</evidence>
<dbReference type="InterPro" id="IPR015421">
    <property type="entry name" value="PyrdxlP-dep_Trfase_major"/>
</dbReference>
<keyword evidence="4" id="KW-1185">Reference proteome</keyword>
<protein>
    <submittedName>
        <fullName evidence="3">DegT/DnrJ/EryC1/StrS aminotransferase family protein</fullName>
    </submittedName>
</protein>
<dbReference type="PANTHER" id="PTHR30244">
    <property type="entry name" value="TRANSAMINASE"/>
    <property type="match status" value="1"/>
</dbReference>
<dbReference type="InterPro" id="IPR015424">
    <property type="entry name" value="PyrdxlP-dep_Trfase"/>
</dbReference>
<dbReference type="Gene3D" id="3.90.1150.10">
    <property type="entry name" value="Aspartate Aminotransferase, domain 1"/>
    <property type="match status" value="1"/>
</dbReference>
<accession>A0ABX2N5Z6</accession>
<dbReference type="Proteomes" id="UP000652427">
    <property type="component" value="Unassembled WGS sequence"/>
</dbReference>
<dbReference type="EMBL" id="JABWMH010000004">
    <property type="protein sequence ID" value="NVD29023.1"/>
    <property type="molecule type" value="Genomic_DNA"/>
</dbReference>
<dbReference type="SUPFAM" id="SSF53383">
    <property type="entry name" value="PLP-dependent transferases"/>
    <property type="match status" value="1"/>
</dbReference>
<keyword evidence="3" id="KW-0808">Transferase</keyword>
<dbReference type="RefSeq" id="WP_176280460.1">
    <property type="nucleotide sequence ID" value="NZ_JABWMH010000004.1"/>
</dbReference>
<dbReference type="InterPro" id="IPR015422">
    <property type="entry name" value="PyrdxlP-dep_Trfase_small"/>
</dbReference>
<evidence type="ECO:0000313" key="3">
    <source>
        <dbReference type="EMBL" id="NVD29023.1"/>
    </source>
</evidence>
<dbReference type="PIRSF" id="PIRSF000390">
    <property type="entry name" value="PLP_StrS"/>
    <property type="match status" value="1"/>
</dbReference>
<keyword evidence="3" id="KW-0032">Aminotransferase</keyword>
<evidence type="ECO:0000256" key="1">
    <source>
        <dbReference type="ARBA" id="ARBA00037999"/>
    </source>
</evidence>
<comment type="caution">
    <text evidence="3">The sequence shown here is derived from an EMBL/GenBank/DDBJ whole genome shotgun (WGS) entry which is preliminary data.</text>
</comment>
<proteinExistence type="inferred from homology"/>
<gene>
    <name evidence="3" type="ORF">HUO14_14075</name>
</gene>
<dbReference type="CDD" id="cd00616">
    <property type="entry name" value="AHBA_syn"/>
    <property type="match status" value="1"/>
</dbReference>
<reference evidence="3 4" key="1">
    <citation type="submission" date="2020-06" db="EMBL/GenBank/DDBJ databases">
        <authorList>
            <person name="Kim S.-J."/>
            <person name="Park S.-J."/>
        </authorList>
    </citation>
    <scope>NUCLEOTIDE SEQUENCE [LARGE SCALE GENOMIC DNA]</scope>
    <source>
        <strain evidence="3 4">SW-151</strain>
    </source>
</reference>